<accession>A0A232FGJ1</accession>
<comment type="caution">
    <text evidence="1">The sequence shown here is derived from an EMBL/GenBank/DDBJ whole genome shotgun (WGS) entry which is preliminary data.</text>
</comment>
<keyword evidence="2" id="KW-1185">Reference proteome</keyword>
<reference evidence="1 2" key="1">
    <citation type="journal article" date="2017" name="Curr. Biol.">
        <title>The Evolution of Venom by Co-option of Single-Copy Genes.</title>
        <authorList>
            <person name="Martinson E.O."/>
            <person name="Mrinalini"/>
            <person name="Kelkar Y.D."/>
            <person name="Chang C.H."/>
            <person name="Werren J.H."/>
        </authorList>
    </citation>
    <scope>NUCLEOTIDE SEQUENCE [LARGE SCALE GENOMIC DNA]</scope>
    <source>
        <strain evidence="1 2">Alberta</strain>
        <tissue evidence="1">Whole body</tissue>
    </source>
</reference>
<protein>
    <submittedName>
        <fullName evidence="1">Uncharacterized protein</fullName>
    </submittedName>
</protein>
<dbReference type="EMBL" id="NNAY01000237">
    <property type="protein sequence ID" value="OXU29805.1"/>
    <property type="molecule type" value="Genomic_DNA"/>
</dbReference>
<gene>
    <name evidence="1" type="ORF">TSAR_014118</name>
</gene>
<sequence>MPMILKIDMTLEYRISLVPAATVRSSKPCTALTQHLNSADKLESATVLGKWLQAKQSSKLIFIIILGSFRGDVHPLFRQKGMDAIKIAFPRG</sequence>
<dbReference type="AlphaFoldDB" id="A0A232FGJ1"/>
<name>A0A232FGJ1_9HYME</name>
<proteinExistence type="predicted"/>
<organism evidence="1 2">
    <name type="scientific">Trichomalopsis sarcophagae</name>
    <dbReference type="NCBI Taxonomy" id="543379"/>
    <lineage>
        <taxon>Eukaryota</taxon>
        <taxon>Metazoa</taxon>
        <taxon>Ecdysozoa</taxon>
        <taxon>Arthropoda</taxon>
        <taxon>Hexapoda</taxon>
        <taxon>Insecta</taxon>
        <taxon>Pterygota</taxon>
        <taxon>Neoptera</taxon>
        <taxon>Endopterygota</taxon>
        <taxon>Hymenoptera</taxon>
        <taxon>Apocrita</taxon>
        <taxon>Proctotrupomorpha</taxon>
        <taxon>Chalcidoidea</taxon>
        <taxon>Pteromalidae</taxon>
        <taxon>Pteromalinae</taxon>
        <taxon>Trichomalopsis</taxon>
    </lineage>
</organism>
<dbReference type="Proteomes" id="UP000215335">
    <property type="component" value="Unassembled WGS sequence"/>
</dbReference>
<evidence type="ECO:0000313" key="1">
    <source>
        <dbReference type="EMBL" id="OXU29805.1"/>
    </source>
</evidence>
<evidence type="ECO:0000313" key="2">
    <source>
        <dbReference type="Proteomes" id="UP000215335"/>
    </source>
</evidence>